<evidence type="ECO:0000256" key="6">
    <source>
        <dbReference type="ARBA" id="ARBA00012142"/>
    </source>
</evidence>
<dbReference type="GeneID" id="97030501"/>
<evidence type="ECO:0000256" key="7">
    <source>
        <dbReference type="ARBA" id="ARBA00018587"/>
    </source>
</evidence>
<feature type="domain" description="Pyruvate kinase barrel" evidence="19">
    <location>
        <begin position="1"/>
        <end position="324"/>
    </location>
</feature>
<evidence type="ECO:0000256" key="3">
    <source>
        <dbReference type="ARBA" id="ARBA00004997"/>
    </source>
</evidence>
<dbReference type="GO" id="GO:0030955">
    <property type="term" value="F:potassium ion binding"/>
    <property type="evidence" value="ECO:0007669"/>
    <property type="project" value="UniProtKB-UniRule"/>
</dbReference>
<dbReference type="SUPFAM" id="SSF52935">
    <property type="entry name" value="PK C-terminal domain-like"/>
    <property type="match status" value="1"/>
</dbReference>
<evidence type="ECO:0000259" key="21">
    <source>
        <dbReference type="Pfam" id="PF02887"/>
    </source>
</evidence>
<dbReference type="GO" id="GO:0006950">
    <property type="term" value="P:response to stress"/>
    <property type="evidence" value="ECO:0007669"/>
    <property type="project" value="UniProtKB-ARBA"/>
</dbReference>
<dbReference type="GO" id="GO:0000287">
    <property type="term" value="F:magnesium ion binding"/>
    <property type="evidence" value="ECO:0007669"/>
    <property type="project" value="UniProtKB-UniRule"/>
</dbReference>
<evidence type="ECO:0000256" key="2">
    <source>
        <dbReference type="ARBA" id="ARBA00001958"/>
    </source>
</evidence>
<dbReference type="GO" id="GO:0005524">
    <property type="term" value="F:ATP binding"/>
    <property type="evidence" value="ECO:0007669"/>
    <property type="project" value="UniProtKB-KW"/>
</dbReference>
<dbReference type="FunFam" id="2.40.33.10:FF:000001">
    <property type="entry name" value="Pyruvate kinase"/>
    <property type="match status" value="1"/>
</dbReference>
<dbReference type="AlphaFoldDB" id="A0A4R9C1L4"/>
<evidence type="ECO:0000256" key="4">
    <source>
        <dbReference type="ARBA" id="ARBA00006237"/>
    </source>
</evidence>
<dbReference type="SUPFAM" id="SSF52009">
    <property type="entry name" value="Phosphohistidine domain"/>
    <property type="match status" value="1"/>
</dbReference>
<keyword evidence="12" id="KW-0067">ATP-binding</keyword>
<dbReference type="InterPro" id="IPR015795">
    <property type="entry name" value="Pyrv_Knase_C"/>
</dbReference>
<keyword evidence="15 18" id="KW-0324">Glycolysis</keyword>
<keyword evidence="23" id="KW-1185">Reference proteome</keyword>
<evidence type="ECO:0000256" key="11">
    <source>
        <dbReference type="ARBA" id="ARBA00022777"/>
    </source>
</evidence>
<dbReference type="PANTHER" id="PTHR11817">
    <property type="entry name" value="PYRUVATE KINASE"/>
    <property type="match status" value="1"/>
</dbReference>
<keyword evidence="14" id="KW-0630">Potassium</keyword>
<dbReference type="SUPFAM" id="SSF50800">
    <property type="entry name" value="PK beta-barrel domain-like"/>
    <property type="match status" value="1"/>
</dbReference>
<evidence type="ECO:0000259" key="20">
    <source>
        <dbReference type="Pfam" id="PF00391"/>
    </source>
</evidence>
<keyword evidence="16 22" id="KW-0670">Pyruvate</keyword>
<dbReference type="EC" id="2.7.1.40" evidence="6 17"/>
<dbReference type="FunFam" id="3.20.20.60:FF:000001">
    <property type="entry name" value="Pyruvate kinase"/>
    <property type="match status" value="1"/>
</dbReference>
<dbReference type="UniPathway" id="UPA00109">
    <property type="reaction ID" value="UER00188"/>
</dbReference>
<keyword evidence="13 18" id="KW-0460">Magnesium</keyword>
<evidence type="ECO:0000256" key="8">
    <source>
        <dbReference type="ARBA" id="ARBA00022679"/>
    </source>
</evidence>
<protein>
    <recommendedName>
        <fullName evidence="7 17">Pyruvate kinase</fullName>
        <ecNumber evidence="6 17">2.7.1.40</ecNumber>
    </recommendedName>
</protein>
<dbReference type="GO" id="GO:0016301">
    <property type="term" value="F:kinase activity"/>
    <property type="evidence" value="ECO:0007669"/>
    <property type="project" value="UniProtKB-KW"/>
</dbReference>
<dbReference type="Gene3D" id="2.40.33.10">
    <property type="entry name" value="PK beta-barrel domain-like"/>
    <property type="match status" value="1"/>
</dbReference>
<dbReference type="SUPFAM" id="SSF51621">
    <property type="entry name" value="Phosphoenolpyruvate/pyruvate domain"/>
    <property type="match status" value="1"/>
</dbReference>
<dbReference type="NCBIfam" id="TIGR01064">
    <property type="entry name" value="pyruv_kin"/>
    <property type="match status" value="1"/>
</dbReference>
<comment type="pathway">
    <text evidence="3 18">Carbohydrate degradation; glycolysis; pyruvate from D-glyceraldehyde 3-phosphate: step 5/5.</text>
</comment>
<evidence type="ECO:0000256" key="13">
    <source>
        <dbReference type="ARBA" id="ARBA00022842"/>
    </source>
</evidence>
<evidence type="ECO:0000256" key="15">
    <source>
        <dbReference type="ARBA" id="ARBA00023152"/>
    </source>
</evidence>
<dbReference type="PROSITE" id="PS00110">
    <property type="entry name" value="PYRUVATE_KINASE"/>
    <property type="match status" value="1"/>
</dbReference>
<dbReference type="InterPro" id="IPR040442">
    <property type="entry name" value="Pyrv_kinase-like_dom_sf"/>
</dbReference>
<comment type="similarity">
    <text evidence="5 18">Belongs to the pyruvate kinase family.</text>
</comment>
<dbReference type="PRINTS" id="PR01050">
    <property type="entry name" value="PYRUVTKNASE"/>
</dbReference>
<feature type="domain" description="Pyruvate kinase C-terminal" evidence="21">
    <location>
        <begin position="357"/>
        <end position="470"/>
    </location>
</feature>
<dbReference type="InterPro" id="IPR008279">
    <property type="entry name" value="PEP-util_enz_mobile_dom"/>
</dbReference>
<comment type="similarity">
    <text evidence="4">In the C-terminal section; belongs to the PEP-utilizing enzyme family.</text>
</comment>
<evidence type="ECO:0000256" key="1">
    <source>
        <dbReference type="ARBA" id="ARBA00001946"/>
    </source>
</evidence>
<name>A0A4R9C1L4_9FIRM</name>
<evidence type="ECO:0000256" key="14">
    <source>
        <dbReference type="ARBA" id="ARBA00022958"/>
    </source>
</evidence>
<dbReference type="RefSeq" id="WP_134710409.1">
    <property type="nucleotide sequence ID" value="NZ_CP119081.1"/>
</dbReference>
<keyword evidence="8 18" id="KW-0808">Transferase</keyword>
<dbReference type="Proteomes" id="UP000297454">
    <property type="component" value="Unassembled WGS sequence"/>
</dbReference>
<sequence length="585" mass="63710">MKRTKIVCTIGPASESEDKLKELMEMGMNVCRLNFSHGDHSEHLQRIQNIKKVREKLGNYTAIMLDTKGPEIRIGTFKDGMVVSLKSGDKFTLTTRDIVGDQSIVSVSYKDLPKDLVPGNRVLIDDGLVEFVVDSIEDTEIHTTVVNYGDIKDRKGLNAPSIKINLPALTEKDINDIKFGVENGIDFIAASFIRKADDVLAIRKVLEECGGEHVHIISKIESEEGVENLDEIIEVSDGIMVARGDLGVEVSNERVPLVQKEIIRKCNLLGKPVITATQMLDSMIRNPRPTRAEVNDVANAILDGSDAIMLSGETAAGKYPVEAVETMKRIALHIESSIDYKKAVESRKEWIESDPTNAISNSVSRIAEQLNANAIVAATTSGGTARSISKFRPETQIIATTHIPEVARKLSLVWGVYPILTKRVELTDQLIDNSISEALKNKFINEGDLIVLSAGIPVATPGSTNMLKVHTVAKILSQGQPIGKSSVVARACVVETSEQLKDKFMDGDIIVAKYTDAEMIPFIEKSAGIIVEQGGLTSHAAITALNYKLPAIIGADLTKEKIENGQLITLDAYAGIVYDGSAKVM</sequence>
<evidence type="ECO:0000256" key="9">
    <source>
        <dbReference type="ARBA" id="ARBA00022723"/>
    </source>
</evidence>
<evidence type="ECO:0000256" key="5">
    <source>
        <dbReference type="ARBA" id="ARBA00008663"/>
    </source>
</evidence>
<dbReference type="Pfam" id="PF02887">
    <property type="entry name" value="PK_C"/>
    <property type="match status" value="1"/>
</dbReference>
<dbReference type="Pfam" id="PF00224">
    <property type="entry name" value="PK"/>
    <property type="match status" value="1"/>
</dbReference>
<organism evidence="22 23">
    <name type="scientific">Helcococcus ovis</name>
    <dbReference type="NCBI Taxonomy" id="72026"/>
    <lineage>
        <taxon>Bacteria</taxon>
        <taxon>Bacillati</taxon>
        <taxon>Bacillota</taxon>
        <taxon>Tissierellia</taxon>
        <taxon>Tissierellales</taxon>
        <taxon>Peptoniphilaceae</taxon>
        <taxon>Helcococcus</taxon>
    </lineage>
</organism>
<keyword evidence="10" id="KW-0547">Nucleotide-binding</keyword>
<dbReference type="Gene3D" id="3.40.1380.20">
    <property type="entry name" value="Pyruvate kinase, C-terminal domain"/>
    <property type="match status" value="1"/>
</dbReference>
<evidence type="ECO:0000259" key="19">
    <source>
        <dbReference type="Pfam" id="PF00224"/>
    </source>
</evidence>
<dbReference type="NCBIfam" id="NF004978">
    <property type="entry name" value="PRK06354.1"/>
    <property type="match status" value="1"/>
</dbReference>
<evidence type="ECO:0000256" key="12">
    <source>
        <dbReference type="ARBA" id="ARBA00022840"/>
    </source>
</evidence>
<dbReference type="GO" id="GO:0004743">
    <property type="term" value="F:pyruvate kinase activity"/>
    <property type="evidence" value="ECO:0007669"/>
    <property type="project" value="UniProtKB-UniRule"/>
</dbReference>
<comment type="cofactor">
    <cofactor evidence="1">
        <name>Mg(2+)</name>
        <dbReference type="ChEBI" id="CHEBI:18420"/>
    </cofactor>
</comment>
<keyword evidence="9" id="KW-0479">Metal-binding</keyword>
<dbReference type="Pfam" id="PF00391">
    <property type="entry name" value="PEP-utilizers"/>
    <property type="match status" value="1"/>
</dbReference>
<evidence type="ECO:0000313" key="23">
    <source>
        <dbReference type="Proteomes" id="UP000297454"/>
    </source>
</evidence>
<dbReference type="NCBIfam" id="NF004491">
    <property type="entry name" value="PRK05826.1"/>
    <property type="match status" value="1"/>
</dbReference>
<dbReference type="InterPro" id="IPR036637">
    <property type="entry name" value="Phosphohistidine_dom_sf"/>
</dbReference>
<evidence type="ECO:0000313" key="22">
    <source>
        <dbReference type="EMBL" id="TFF65141.1"/>
    </source>
</evidence>
<evidence type="ECO:0000256" key="16">
    <source>
        <dbReference type="ARBA" id="ARBA00023317"/>
    </source>
</evidence>
<accession>A0A4R9C1L4</accession>
<feature type="domain" description="PEP-utilising enzyme mobile" evidence="20">
    <location>
        <begin position="506"/>
        <end position="575"/>
    </location>
</feature>
<gene>
    <name evidence="22" type="primary">pyk</name>
    <name evidence="22" type="ORF">EQF91_06570</name>
</gene>
<evidence type="ECO:0000256" key="17">
    <source>
        <dbReference type="NCBIfam" id="TIGR01064"/>
    </source>
</evidence>
<comment type="cofactor">
    <cofactor evidence="2">
        <name>K(+)</name>
        <dbReference type="ChEBI" id="CHEBI:29103"/>
    </cofactor>
</comment>
<dbReference type="InterPro" id="IPR001697">
    <property type="entry name" value="Pyr_Knase"/>
</dbReference>
<dbReference type="InterPro" id="IPR011037">
    <property type="entry name" value="Pyrv_Knase-like_insert_dom_sf"/>
</dbReference>
<dbReference type="InterPro" id="IPR015806">
    <property type="entry name" value="Pyrv_Knase_insert_dom_sf"/>
</dbReference>
<dbReference type="InterPro" id="IPR018209">
    <property type="entry name" value="Pyrv_Knase_AS"/>
</dbReference>
<proteinExistence type="inferred from homology"/>
<dbReference type="InterPro" id="IPR015813">
    <property type="entry name" value="Pyrv/PenolPyrv_kinase-like_dom"/>
</dbReference>
<dbReference type="OrthoDB" id="9812123at2"/>
<reference evidence="22 23" key="1">
    <citation type="submission" date="2019-01" db="EMBL/GenBank/DDBJ databases">
        <title>Draft Genome Sequences of Helcococcus ovis Strains Isolated from the Uterus and Vagina of Dairy Cows with Metritis.</title>
        <authorList>
            <person name="Cunha F."/>
            <person name="Jeon S.J."/>
            <person name="Kutzer P."/>
            <person name="Galvao K.N."/>
        </authorList>
    </citation>
    <scope>NUCLEOTIDE SEQUENCE [LARGE SCALE GENOMIC DNA]</scope>
    <source>
        <strain evidence="22 23">KG-37</strain>
    </source>
</reference>
<dbReference type="InterPro" id="IPR036918">
    <property type="entry name" value="Pyrv_Knase_C_sf"/>
</dbReference>
<evidence type="ECO:0000256" key="18">
    <source>
        <dbReference type="RuleBase" id="RU000504"/>
    </source>
</evidence>
<comment type="caution">
    <text evidence="22">The sequence shown here is derived from an EMBL/GenBank/DDBJ whole genome shotgun (WGS) entry which is preliminary data.</text>
</comment>
<keyword evidence="11 18" id="KW-0418">Kinase</keyword>
<dbReference type="Gene3D" id="3.50.30.10">
    <property type="entry name" value="Phosphohistidine domain"/>
    <property type="match status" value="1"/>
</dbReference>
<comment type="catalytic activity">
    <reaction evidence="18">
        <text>pyruvate + ATP = phosphoenolpyruvate + ADP + H(+)</text>
        <dbReference type="Rhea" id="RHEA:18157"/>
        <dbReference type="ChEBI" id="CHEBI:15361"/>
        <dbReference type="ChEBI" id="CHEBI:15378"/>
        <dbReference type="ChEBI" id="CHEBI:30616"/>
        <dbReference type="ChEBI" id="CHEBI:58702"/>
        <dbReference type="ChEBI" id="CHEBI:456216"/>
        <dbReference type="EC" id="2.7.1.40"/>
    </reaction>
</comment>
<evidence type="ECO:0000256" key="10">
    <source>
        <dbReference type="ARBA" id="ARBA00022741"/>
    </source>
</evidence>
<dbReference type="EMBL" id="SCFR01000024">
    <property type="protein sequence ID" value="TFF65141.1"/>
    <property type="molecule type" value="Genomic_DNA"/>
</dbReference>
<dbReference type="InterPro" id="IPR015793">
    <property type="entry name" value="Pyrv_Knase_brl"/>
</dbReference>
<dbReference type="Gene3D" id="3.20.20.60">
    <property type="entry name" value="Phosphoenolpyruvate-binding domains"/>
    <property type="match status" value="1"/>
</dbReference>